<reference evidence="1" key="1">
    <citation type="journal article" date="2022" name="bioRxiv">
        <title>Population genetic analysis of Ophidiomyces ophidiicola, the causative agent of snake fungal disease, indicates recent introductions to the USA.</title>
        <authorList>
            <person name="Ladner J.T."/>
            <person name="Palmer J.M."/>
            <person name="Ettinger C.L."/>
            <person name="Stajich J.E."/>
            <person name="Farrell T.M."/>
            <person name="Glorioso B.M."/>
            <person name="Lawson B."/>
            <person name="Price S.J."/>
            <person name="Stengle A.G."/>
            <person name="Grear D.A."/>
            <person name="Lorch J.M."/>
        </authorList>
    </citation>
    <scope>NUCLEOTIDE SEQUENCE</scope>
    <source>
        <strain evidence="1">NWHC 24266-5</strain>
    </source>
</reference>
<protein>
    <submittedName>
        <fullName evidence="1">Uncharacterized protein</fullName>
    </submittedName>
</protein>
<comment type="caution">
    <text evidence="1">The sequence shown here is derived from an EMBL/GenBank/DDBJ whole genome shotgun (WGS) entry which is preliminary data.</text>
</comment>
<accession>A0ACB8UT31</accession>
<sequence length="241" mass="26854">MDSAVLPPLVTYRAVSQADRVAALRLIADSVAQQRQIAAKSLISHPVSVAAVILLISLVGQYTYQGGSLGDLAFFGTTGAGCLMIFLVFVQWMTSGYLEEAARVGTWKWLETETEDSSQSITRGHEDVFLVTKYGDDIIGTILLRFPLPIRPSSEDKAVLIRAWTVGRQYRQKGVGTNLLEEALLAKTARGADILFDNFHANSLRLLPNLFNRPFEKKEKWARARLEFLKRQRLKKQGTVS</sequence>
<proteinExistence type="predicted"/>
<organism evidence="1">
    <name type="scientific">Ophidiomyces ophidiicola</name>
    <dbReference type="NCBI Taxonomy" id="1387563"/>
    <lineage>
        <taxon>Eukaryota</taxon>
        <taxon>Fungi</taxon>
        <taxon>Dikarya</taxon>
        <taxon>Ascomycota</taxon>
        <taxon>Pezizomycotina</taxon>
        <taxon>Eurotiomycetes</taxon>
        <taxon>Eurotiomycetidae</taxon>
        <taxon>Onygenales</taxon>
        <taxon>Onygenaceae</taxon>
        <taxon>Ophidiomyces</taxon>
    </lineage>
</organism>
<gene>
    <name evidence="1" type="ORF">LOY88_004562</name>
</gene>
<dbReference type="EMBL" id="JALBCA010000070">
    <property type="protein sequence ID" value="KAI2384610.1"/>
    <property type="molecule type" value="Genomic_DNA"/>
</dbReference>
<name>A0ACB8UT31_9EURO</name>
<evidence type="ECO:0000313" key="1">
    <source>
        <dbReference type="EMBL" id="KAI2384610.1"/>
    </source>
</evidence>